<dbReference type="PATRIC" id="fig|1354272.4.peg.939"/>
<gene>
    <name evidence="2" type="ORF">M998_0915</name>
</gene>
<sequence>MIDYDKESCASFQRLYSYYHVEQMAMLWCGIKPSDFDEVISECEYIKRAVPKHPYIGCLEHRAMAIMDGIEARQLAVGRDGSNHEINEHDHIAPERRTVLLKDFKEWLIEFYPNEKPKLIFDDIERNMHTSITVEAYQILRADRDHLQVRINNAEEVFKEQKKELELLKRENLALKNTNEQSLPSINSRAEKTYLNIIGGLLDVILGTSPSGKKLSVYNNQTNVIDALLARHEGKAGISERTLQEKFSDANKSLKG</sequence>
<proteinExistence type="predicted"/>
<evidence type="ECO:0000313" key="3">
    <source>
        <dbReference type="Proteomes" id="UP000078224"/>
    </source>
</evidence>
<reference evidence="2 3" key="1">
    <citation type="submission" date="2016-04" db="EMBL/GenBank/DDBJ databases">
        <title>ATOL: Assembling a taxonomically balanced genome-scale reconstruction of the evolutionary history of the Enterobacteriaceae.</title>
        <authorList>
            <person name="Plunkett G.III."/>
            <person name="Neeno-Eckwall E.C."/>
            <person name="Glasner J.D."/>
            <person name="Perna N.T."/>
        </authorList>
    </citation>
    <scope>NUCLEOTIDE SEQUENCE [LARGE SCALE GENOMIC DNA]</scope>
    <source>
        <strain evidence="2 3">ATCC 35613</strain>
    </source>
</reference>
<evidence type="ECO:0000256" key="1">
    <source>
        <dbReference type="SAM" id="Coils"/>
    </source>
</evidence>
<dbReference type="EMBL" id="LXEW01000015">
    <property type="protein sequence ID" value="OAT53662.1"/>
    <property type="molecule type" value="Genomic_DNA"/>
</dbReference>
<name>A0A1B7K0H4_9GAMM</name>
<protein>
    <submittedName>
        <fullName evidence="2">Uncharacterized protein</fullName>
    </submittedName>
</protein>
<dbReference type="AlphaFoldDB" id="A0A1B7K0H4"/>
<keyword evidence="1" id="KW-0175">Coiled coil</keyword>
<accession>A0A1B7K0H4</accession>
<evidence type="ECO:0000313" key="2">
    <source>
        <dbReference type="EMBL" id="OAT53662.1"/>
    </source>
</evidence>
<dbReference type="RefSeq" id="WP_082912998.1">
    <property type="nucleotide sequence ID" value="NZ_LXEW01000015.1"/>
</dbReference>
<dbReference type="Proteomes" id="UP000078224">
    <property type="component" value="Unassembled WGS sequence"/>
</dbReference>
<comment type="caution">
    <text evidence="2">The sequence shown here is derived from an EMBL/GenBank/DDBJ whole genome shotgun (WGS) entry which is preliminary data.</text>
</comment>
<keyword evidence="3" id="KW-1185">Reference proteome</keyword>
<dbReference type="OrthoDB" id="5773058at2"/>
<organism evidence="2 3">
    <name type="scientific">Providencia heimbachae ATCC 35613</name>
    <dbReference type="NCBI Taxonomy" id="1354272"/>
    <lineage>
        <taxon>Bacteria</taxon>
        <taxon>Pseudomonadati</taxon>
        <taxon>Pseudomonadota</taxon>
        <taxon>Gammaproteobacteria</taxon>
        <taxon>Enterobacterales</taxon>
        <taxon>Morganellaceae</taxon>
        <taxon>Providencia</taxon>
    </lineage>
</organism>
<feature type="coiled-coil region" evidence="1">
    <location>
        <begin position="137"/>
        <end position="178"/>
    </location>
</feature>